<dbReference type="SUPFAM" id="SSF53613">
    <property type="entry name" value="Ribokinase-like"/>
    <property type="match status" value="1"/>
</dbReference>
<evidence type="ECO:0000259" key="1">
    <source>
        <dbReference type="Pfam" id="PF00294"/>
    </source>
</evidence>
<protein>
    <recommendedName>
        <fullName evidence="1">Carbohydrate kinase PfkB domain-containing protein</fullName>
    </recommendedName>
</protein>
<sequence length="131" mass="13529">MSRNEVLPGVPAEYACDTWHAAGARLIVVTLGAEGALVSLDGERAEVPAPRVEVVDTVGAGERVHRRAPARLGAEGLLGGRLDGLELEIAVAAASFAVRVAALTCSVAGANPPWAWQLGDESEIGHGFPQL</sequence>
<proteinExistence type="predicted"/>
<dbReference type="Proteomes" id="UP000295302">
    <property type="component" value="Unassembled WGS sequence"/>
</dbReference>
<evidence type="ECO:0000313" key="3">
    <source>
        <dbReference type="Proteomes" id="UP000295302"/>
    </source>
</evidence>
<dbReference type="InterPro" id="IPR029056">
    <property type="entry name" value="Ribokinase-like"/>
</dbReference>
<dbReference type="RefSeq" id="WP_132621612.1">
    <property type="nucleotide sequence ID" value="NZ_SMKQ01000233.1"/>
</dbReference>
<comment type="caution">
    <text evidence="2">The sequence shown here is derived from an EMBL/GenBank/DDBJ whole genome shotgun (WGS) entry which is preliminary data.</text>
</comment>
<accession>A0A4V2YIF5</accession>
<evidence type="ECO:0000313" key="2">
    <source>
        <dbReference type="EMBL" id="TDD34617.1"/>
    </source>
</evidence>
<dbReference type="Gene3D" id="3.40.1190.20">
    <property type="match status" value="1"/>
</dbReference>
<dbReference type="EMBL" id="SMKQ01000233">
    <property type="protein sequence ID" value="TDD34617.1"/>
    <property type="molecule type" value="Genomic_DNA"/>
</dbReference>
<dbReference type="InterPro" id="IPR011611">
    <property type="entry name" value="PfkB_dom"/>
</dbReference>
<keyword evidence="3" id="KW-1185">Reference proteome</keyword>
<dbReference type="OrthoDB" id="9775849at2"/>
<organism evidence="2 3">
    <name type="scientific">Nonomuraea terrae</name>
    <dbReference type="NCBI Taxonomy" id="2530383"/>
    <lineage>
        <taxon>Bacteria</taxon>
        <taxon>Bacillati</taxon>
        <taxon>Actinomycetota</taxon>
        <taxon>Actinomycetes</taxon>
        <taxon>Streptosporangiales</taxon>
        <taxon>Streptosporangiaceae</taxon>
        <taxon>Nonomuraea</taxon>
    </lineage>
</organism>
<dbReference type="AlphaFoldDB" id="A0A4V2YIF5"/>
<dbReference type="Pfam" id="PF00294">
    <property type="entry name" value="PfkB"/>
    <property type="match status" value="1"/>
</dbReference>
<reference evidence="2 3" key="1">
    <citation type="submission" date="2019-03" db="EMBL/GenBank/DDBJ databases">
        <title>Draft genome sequences of novel Actinobacteria.</title>
        <authorList>
            <person name="Sahin N."/>
            <person name="Ay H."/>
            <person name="Saygin H."/>
        </authorList>
    </citation>
    <scope>NUCLEOTIDE SEQUENCE [LARGE SCALE GENOMIC DNA]</scope>
    <source>
        <strain evidence="2 3">CH32</strain>
    </source>
</reference>
<feature type="domain" description="Carbohydrate kinase PfkB" evidence="1">
    <location>
        <begin position="16"/>
        <end position="113"/>
    </location>
</feature>
<name>A0A4V2YIF5_9ACTN</name>
<gene>
    <name evidence="2" type="ORF">E1286_40670</name>
</gene>